<accession>A0A0G0FN83</accession>
<dbReference type="STRING" id="1618333.UR93_C0006G0038"/>
<gene>
    <name evidence="2" type="ORF">UR93_C0006G0038</name>
</gene>
<dbReference type="GO" id="GO:0006313">
    <property type="term" value="P:DNA transposition"/>
    <property type="evidence" value="ECO:0007669"/>
    <property type="project" value="InterPro"/>
</dbReference>
<dbReference type="Pfam" id="PF01797">
    <property type="entry name" value="Y1_Tnp"/>
    <property type="match status" value="1"/>
</dbReference>
<dbReference type="SMART" id="SM01321">
    <property type="entry name" value="Y1_Tnp"/>
    <property type="match status" value="1"/>
</dbReference>
<dbReference type="PANTHER" id="PTHR34322">
    <property type="entry name" value="TRANSPOSASE, Y1_TNP DOMAIN-CONTAINING"/>
    <property type="match status" value="1"/>
</dbReference>
<dbReference type="GO" id="GO:0003677">
    <property type="term" value="F:DNA binding"/>
    <property type="evidence" value="ECO:0007669"/>
    <property type="project" value="InterPro"/>
</dbReference>
<organism evidence="2 3">
    <name type="scientific">Berkelbacteria bacterium GW2011_GWA2_35_9</name>
    <dbReference type="NCBI Taxonomy" id="1618333"/>
    <lineage>
        <taxon>Bacteria</taxon>
        <taxon>Candidatus Berkelbacteria</taxon>
    </lineage>
</organism>
<dbReference type="Proteomes" id="UP000034316">
    <property type="component" value="Unassembled WGS sequence"/>
</dbReference>
<evidence type="ECO:0000259" key="1">
    <source>
        <dbReference type="SMART" id="SM01321"/>
    </source>
</evidence>
<evidence type="ECO:0000313" key="2">
    <source>
        <dbReference type="EMBL" id="KKP88905.1"/>
    </source>
</evidence>
<feature type="domain" description="Transposase IS200-like" evidence="1">
    <location>
        <begin position="7"/>
        <end position="150"/>
    </location>
</feature>
<evidence type="ECO:0000313" key="3">
    <source>
        <dbReference type="Proteomes" id="UP000034316"/>
    </source>
</evidence>
<dbReference type="SUPFAM" id="SSF143422">
    <property type="entry name" value="Transposase IS200-like"/>
    <property type="match status" value="1"/>
</dbReference>
<dbReference type="Gene3D" id="3.30.70.1290">
    <property type="entry name" value="Transposase IS200-like"/>
    <property type="match status" value="1"/>
</dbReference>
<dbReference type="InterPro" id="IPR036515">
    <property type="entry name" value="Transposase_17_sf"/>
</dbReference>
<dbReference type="AlphaFoldDB" id="A0A0G0FN83"/>
<dbReference type="PATRIC" id="fig|1618333.3.peg.274"/>
<proteinExistence type="predicted"/>
<reference evidence="2 3" key="1">
    <citation type="journal article" date="2015" name="Nature">
        <title>rRNA introns, odd ribosomes, and small enigmatic genomes across a large radiation of phyla.</title>
        <authorList>
            <person name="Brown C.T."/>
            <person name="Hug L.A."/>
            <person name="Thomas B.C."/>
            <person name="Sharon I."/>
            <person name="Castelle C.J."/>
            <person name="Singh A."/>
            <person name="Wilkins M.J."/>
            <person name="Williams K.H."/>
            <person name="Banfield J.F."/>
        </authorList>
    </citation>
    <scope>NUCLEOTIDE SEQUENCE [LARGE SCALE GENOMIC DNA]</scope>
</reference>
<dbReference type="GO" id="GO:0004803">
    <property type="term" value="F:transposase activity"/>
    <property type="evidence" value="ECO:0007669"/>
    <property type="project" value="InterPro"/>
</dbReference>
<dbReference type="EMBL" id="LBRB01000006">
    <property type="protein sequence ID" value="KKP88905.1"/>
    <property type="molecule type" value="Genomic_DNA"/>
</dbReference>
<dbReference type="PANTHER" id="PTHR34322:SF2">
    <property type="entry name" value="TRANSPOSASE IS200-LIKE DOMAIN-CONTAINING PROTEIN"/>
    <property type="match status" value="1"/>
</dbReference>
<comment type="caution">
    <text evidence="2">The sequence shown here is derived from an EMBL/GenBank/DDBJ whole genome shotgun (WGS) entry which is preliminary data.</text>
</comment>
<dbReference type="InterPro" id="IPR002686">
    <property type="entry name" value="Transposase_17"/>
</dbReference>
<sequence>MRKDELINDEYYHVFNRSIAKFKIFNSEFDYHRFLELIKYYQYERPTLRYSYFNRLSANLKQNYLSSMYENSKIVDIVSYCLMPTHFHLLLKQNIDDGIVDYLRLIENSYSKYFNLVHKRKGPLWESRFKNVHIETDEQILHLTRYIHLNPTSAGFCNKPEEWGWSSYSEYTNITNEYKICSYKNILDIKPKEYQKFVNDRKKYQQELSKIKSHLIDNYSG</sequence>
<protein>
    <recommendedName>
        <fullName evidence="1">Transposase IS200-like domain-containing protein</fullName>
    </recommendedName>
</protein>
<name>A0A0G0FN83_9BACT</name>